<comment type="subcellular location">
    <subcellularLocation>
        <location evidence="1 11">Cell outer membrane</location>
        <topology evidence="1 11">Multi-pass membrane protein</topology>
    </subcellularLocation>
</comment>
<evidence type="ECO:0000313" key="15">
    <source>
        <dbReference type="EMBL" id="MBP5858409.1"/>
    </source>
</evidence>
<keyword evidence="3 11" id="KW-0813">Transport</keyword>
<dbReference type="Gene3D" id="2.170.130.10">
    <property type="entry name" value="TonB-dependent receptor, plug domain"/>
    <property type="match status" value="1"/>
</dbReference>
<keyword evidence="5" id="KW-0406">Ion transport</keyword>
<evidence type="ECO:0000256" key="12">
    <source>
        <dbReference type="RuleBase" id="RU003357"/>
    </source>
</evidence>
<evidence type="ECO:0000256" key="11">
    <source>
        <dbReference type="PROSITE-ProRule" id="PRU01360"/>
    </source>
</evidence>
<protein>
    <submittedName>
        <fullName evidence="15">TonB-dependent receptor</fullName>
    </submittedName>
</protein>
<keyword evidence="10 11" id="KW-0998">Cell outer membrane</keyword>
<evidence type="ECO:0000256" key="8">
    <source>
        <dbReference type="ARBA" id="ARBA00023077"/>
    </source>
</evidence>
<evidence type="ECO:0000256" key="1">
    <source>
        <dbReference type="ARBA" id="ARBA00004571"/>
    </source>
</evidence>
<dbReference type="PANTHER" id="PTHR30069:SF41">
    <property type="entry name" value="HEME_HEMOPEXIN UTILIZATION PROTEIN C"/>
    <property type="match status" value="1"/>
</dbReference>
<dbReference type="AlphaFoldDB" id="A0A8J7V537"/>
<dbReference type="PROSITE" id="PS52016">
    <property type="entry name" value="TONB_DEPENDENT_REC_3"/>
    <property type="match status" value="1"/>
</dbReference>
<evidence type="ECO:0000256" key="4">
    <source>
        <dbReference type="ARBA" id="ARBA00022452"/>
    </source>
</evidence>
<keyword evidence="7" id="KW-0408">Iron</keyword>
<evidence type="ECO:0000256" key="10">
    <source>
        <dbReference type="ARBA" id="ARBA00023237"/>
    </source>
</evidence>
<dbReference type="SMART" id="SM00965">
    <property type="entry name" value="STN"/>
    <property type="match status" value="1"/>
</dbReference>
<keyword evidence="6 11" id="KW-0812">Transmembrane</keyword>
<accession>A0A8J7V537</accession>
<comment type="similarity">
    <text evidence="2 11 12">Belongs to the TonB-dependent receptor family.</text>
</comment>
<evidence type="ECO:0000256" key="7">
    <source>
        <dbReference type="ARBA" id="ARBA00023004"/>
    </source>
</evidence>
<evidence type="ECO:0000256" key="5">
    <source>
        <dbReference type="ARBA" id="ARBA00022496"/>
    </source>
</evidence>
<comment type="caution">
    <text evidence="15">The sequence shown here is derived from an EMBL/GenBank/DDBJ whole genome shotgun (WGS) entry which is preliminary data.</text>
</comment>
<keyword evidence="13" id="KW-0732">Signal</keyword>
<dbReference type="Gene3D" id="2.40.170.20">
    <property type="entry name" value="TonB-dependent receptor, beta-barrel domain"/>
    <property type="match status" value="1"/>
</dbReference>
<dbReference type="SUPFAM" id="SSF56935">
    <property type="entry name" value="Porins"/>
    <property type="match status" value="1"/>
</dbReference>
<dbReference type="GO" id="GO:0009279">
    <property type="term" value="C:cell outer membrane"/>
    <property type="evidence" value="ECO:0007669"/>
    <property type="project" value="UniProtKB-SubCell"/>
</dbReference>
<keyword evidence="9 11" id="KW-0472">Membrane</keyword>
<evidence type="ECO:0000256" key="3">
    <source>
        <dbReference type="ARBA" id="ARBA00022448"/>
    </source>
</evidence>
<dbReference type="InterPro" id="IPR039426">
    <property type="entry name" value="TonB-dep_rcpt-like"/>
</dbReference>
<dbReference type="InterPro" id="IPR037066">
    <property type="entry name" value="Plug_dom_sf"/>
</dbReference>
<reference evidence="15" key="1">
    <citation type="submission" date="2021-04" db="EMBL/GenBank/DDBJ databases">
        <authorList>
            <person name="Zhang D.-C."/>
        </authorList>
    </citation>
    <scope>NUCLEOTIDE SEQUENCE</scope>
    <source>
        <strain evidence="15">CGMCC 1.15697</strain>
    </source>
</reference>
<dbReference type="InterPro" id="IPR011662">
    <property type="entry name" value="Secretin/TonB_short_N"/>
</dbReference>
<dbReference type="GO" id="GO:0044718">
    <property type="term" value="P:siderophore transmembrane transport"/>
    <property type="evidence" value="ECO:0007669"/>
    <property type="project" value="TreeGrafter"/>
</dbReference>
<dbReference type="InterPro" id="IPR000531">
    <property type="entry name" value="Beta-barrel_TonB"/>
</dbReference>
<evidence type="ECO:0000313" key="16">
    <source>
        <dbReference type="Proteomes" id="UP000672602"/>
    </source>
</evidence>
<dbReference type="Pfam" id="PF00593">
    <property type="entry name" value="TonB_dep_Rec_b-barrel"/>
    <property type="match status" value="1"/>
</dbReference>
<feature type="chain" id="PRO_5035279328" evidence="13">
    <location>
        <begin position="30"/>
        <end position="758"/>
    </location>
</feature>
<keyword evidence="15" id="KW-0675">Receptor</keyword>
<dbReference type="PANTHER" id="PTHR30069">
    <property type="entry name" value="TONB-DEPENDENT OUTER MEMBRANE RECEPTOR"/>
    <property type="match status" value="1"/>
</dbReference>
<feature type="signal peptide" evidence="13">
    <location>
        <begin position="1"/>
        <end position="29"/>
    </location>
</feature>
<evidence type="ECO:0000256" key="2">
    <source>
        <dbReference type="ARBA" id="ARBA00009810"/>
    </source>
</evidence>
<name>A0A8J7V537_9PROT</name>
<dbReference type="Pfam" id="PF07715">
    <property type="entry name" value="Plug"/>
    <property type="match status" value="1"/>
</dbReference>
<evidence type="ECO:0000256" key="6">
    <source>
        <dbReference type="ARBA" id="ARBA00022692"/>
    </source>
</evidence>
<keyword evidence="4 11" id="KW-1134">Transmembrane beta strand</keyword>
<dbReference type="Pfam" id="PF07660">
    <property type="entry name" value="STN"/>
    <property type="match status" value="1"/>
</dbReference>
<organism evidence="15 16">
    <name type="scientific">Marivibrio halodurans</name>
    <dbReference type="NCBI Taxonomy" id="2039722"/>
    <lineage>
        <taxon>Bacteria</taxon>
        <taxon>Pseudomonadati</taxon>
        <taxon>Pseudomonadota</taxon>
        <taxon>Alphaproteobacteria</taxon>
        <taxon>Rhodospirillales</taxon>
        <taxon>Rhodospirillaceae</taxon>
        <taxon>Marivibrio</taxon>
    </lineage>
</organism>
<dbReference type="EMBL" id="JAGMWN010000008">
    <property type="protein sequence ID" value="MBP5858409.1"/>
    <property type="molecule type" value="Genomic_DNA"/>
</dbReference>
<dbReference type="InterPro" id="IPR012910">
    <property type="entry name" value="Plug_dom"/>
</dbReference>
<evidence type="ECO:0000256" key="9">
    <source>
        <dbReference type="ARBA" id="ARBA00023136"/>
    </source>
</evidence>
<keyword evidence="16" id="KW-1185">Reference proteome</keyword>
<feature type="domain" description="Secretin/TonB short N-terminal" evidence="14">
    <location>
        <begin position="76"/>
        <end position="127"/>
    </location>
</feature>
<evidence type="ECO:0000259" key="14">
    <source>
        <dbReference type="SMART" id="SM00965"/>
    </source>
</evidence>
<dbReference type="InterPro" id="IPR036942">
    <property type="entry name" value="Beta-barrel_TonB_sf"/>
</dbReference>
<keyword evidence="5" id="KW-0410">Iron transport</keyword>
<dbReference type="GO" id="GO:0015344">
    <property type="term" value="F:siderophore uptake transmembrane transporter activity"/>
    <property type="evidence" value="ECO:0007669"/>
    <property type="project" value="TreeGrafter"/>
</dbReference>
<proteinExistence type="inferred from homology"/>
<gene>
    <name evidence="15" type="ORF">KAJ83_15415</name>
</gene>
<dbReference type="Gene3D" id="3.55.50.30">
    <property type="match status" value="1"/>
</dbReference>
<evidence type="ECO:0000256" key="13">
    <source>
        <dbReference type="SAM" id="SignalP"/>
    </source>
</evidence>
<sequence>MARALAITTTLTGAALTGAALTWAGASAAAADQVVRTDGGAIRGVQLAQSGQQIDFDIAAQPLADALPAFGQQAGVQVSAHGDLVRDVMTPGVQGTMSVEAALMRLLAGTSLDFRREDNGAIVLTRREASEDGVRSLGPIMVEGAAVSDPLAGAADRAGSITVGREALERRNPANMKDVFAGETGVSVGGGIPLSQKVYVNGVEETNLSVSIDGVRQNNKVFHHNGTTVIDPALLKQARVDPGVAPADAGPGALGGSIVYETVDVDDVLAPGRSVGGFATMSFDTNGETFTNSTSAYGRSGGFEVLGFVKRADGGDYEGGDGTTIHGTSAKMLSGLAKTGYESASGHRVEFSAEQVRDNAKRPYRANMRDLTNRNDPLVRTYDLTRNNYTATYGTPDATGLWDPRAVLGYSATEVLVPTPFDSIGTTSSLSGKLENAFNLSETDSITAGADFYNDMARYEDPTVRGLEEEVDNYGLYAQARLEPLEALRLSFGLRGDYQNFEGIDGTEMNDGGLSGNGSLAYDATDFLTLRAGYSNVWGGVALAENYIFNQNWAYATDIKGVRAENYTAGFDVDHAGFTFSAGVFRSEFENARDATFGGSPADTVDFQTRGYELGAGYDWGPGFVKASYTDSKIEVNGAPGSTFNTQYRGTPLGRIIAVEAAHRFDEIGVLVGGTIDAALTNTETVDAGGAKQEMYRVYNLYTEYEPEFASFLTLRAEANNILDEEYADRATYGQDFATVAPLLEQGRSFLFRARAEF</sequence>
<keyword evidence="8 12" id="KW-0798">TonB box</keyword>
<dbReference type="Proteomes" id="UP000672602">
    <property type="component" value="Unassembled WGS sequence"/>
</dbReference>